<sequence length="331" mass="37953">MASQPLRTALPVELLYRVVDQVRNPTDLANLSCTCSTMNSIVNSKPLRLYEIDAEFHSERLERRMFNKRVDEHWIRQHRYGGIAPDISKDLERPPTVPSLVHVIRTRPLEHIKEVLQIFQTKFNRKNMNCKFSKELTTPAEAAIRSGRVDVLRLLAEHNFDFTVNFDSLERSNMTRLEKAYENIGFRSGADSFELVRPYLLALLCGQDESALFFFENLENLFNYKFYAWYLAVQTRNEKLAIQLFPSIKRYLVNSSAVQKAALNSAVSINSHELIHSILAAVDKGSQIEARNDNTNEGFHGDHYDSSSDSSEGYSSDDSDDSGMTRIFAWN</sequence>
<protein>
    <recommendedName>
        <fullName evidence="2">F-box domain-containing protein</fullName>
    </recommendedName>
</protein>
<evidence type="ECO:0000313" key="3">
    <source>
        <dbReference type="EMBL" id="KAF2972963.1"/>
    </source>
</evidence>
<feature type="compositionally biased region" description="Basic and acidic residues" evidence="1">
    <location>
        <begin position="291"/>
        <end position="306"/>
    </location>
</feature>
<proteinExistence type="predicted"/>
<accession>A0A7C8IY05</accession>
<dbReference type="Proteomes" id="UP000481858">
    <property type="component" value="Unassembled WGS sequence"/>
</dbReference>
<dbReference type="Pfam" id="PF00646">
    <property type="entry name" value="F-box"/>
    <property type="match status" value="1"/>
</dbReference>
<feature type="region of interest" description="Disordered" evidence="1">
    <location>
        <begin position="291"/>
        <end position="324"/>
    </location>
</feature>
<dbReference type="AlphaFoldDB" id="A0A7C8IY05"/>
<dbReference type="InterPro" id="IPR001810">
    <property type="entry name" value="F-box_dom"/>
</dbReference>
<gene>
    <name evidence="3" type="ORF">GQX73_g470</name>
</gene>
<dbReference type="InterPro" id="IPR036047">
    <property type="entry name" value="F-box-like_dom_sf"/>
</dbReference>
<evidence type="ECO:0000313" key="4">
    <source>
        <dbReference type="Proteomes" id="UP000481858"/>
    </source>
</evidence>
<dbReference type="SUPFAM" id="SSF81383">
    <property type="entry name" value="F-box domain"/>
    <property type="match status" value="1"/>
</dbReference>
<keyword evidence="4" id="KW-1185">Reference proteome</keyword>
<dbReference type="OrthoDB" id="4775960at2759"/>
<reference evidence="3 4" key="1">
    <citation type="submission" date="2019-12" db="EMBL/GenBank/DDBJ databases">
        <title>Draft genome sequence of the ascomycete Xylaria multiplex DSM 110363.</title>
        <authorList>
            <person name="Buettner E."/>
            <person name="Kellner H."/>
        </authorList>
    </citation>
    <scope>NUCLEOTIDE SEQUENCE [LARGE SCALE GENOMIC DNA]</scope>
    <source>
        <strain evidence="3 4">DSM 110363</strain>
    </source>
</reference>
<evidence type="ECO:0000256" key="1">
    <source>
        <dbReference type="SAM" id="MobiDB-lite"/>
    </source>
</evidence>
<organism evidence="3 4">
    <name type="scientific">Xylaria multiplex</name>
    <dbReference type="NCBI Taxonomy" id="323545"/>
    <lineage>
        <taxon>Eukaryota</taxon>
        <taxon>Fungi</taxon>
        <taxon>Dikarya</taxon>
        <taxon>Ascomycota</taxon>
        <taxon>Pezizomycotina</taxon>
        <taxon>Sordariomycetes</taxon>
        <taxon>Xylariomycetidae</taxon>
        <taxon>Xylariales</taxon>
        <taxon>Xylariaceae</taxon>
        <taxon>Xylaria</taxon>
    </lineage>
</organism>
<dbReference type="CDD" id="cd09917">
    <property type="entry name" value="F-box_SF"/>
    <property type="match status" value="1"/>
</dbReference>
<comment type="caution">
    <text evidence="3">The sequence shown here is derived from an EMBL/GenBank/DDBJ whole genome shotgun (WGS) entry which is preliminary data.</text>
</comment>
<name>A0A7C8IY05_9PEZI</name>
<evidence type="ECO:0000259" key="2">
    <source>
        <dbReference type="Pfam" id="PF00646"/>
    </source>
</evidence>
<dbReference type="EMBL" id="WUBL01000003">
    <property type="protein sequence ID" value="KAF2972963.1"/>
    <property type="molecule type" value="Genomic_DNA"/>
</dbReference>
<dbReference type="InParanoid" id="A0A7C8IY05"/>
<feature type="domain" description="F-box" evidence="2">
    <location>
        <begin position="10"/>
        <end position="48"/>
    </location>
</feature>